<protein>
    <recommendedName>
        <fullName evidence="7">BHLH domain-containing protein</fullName>
    </recommendedName>
</protein>
<dbReference type="InterPro" id="IPR011598">
    <property type="entry name" value="bHLH_dom"/>
</dbReference>
<sequence>MALEAIVFPQDPLIYCPHRPDIGGYNPFGLQSEEQEGPRGYGSIYGCCNDNDWTGRNYWDLQHTSSPEAVAVGGSDEQQSPAAAGGRRKRRRVKSAKNLQEIENQRMTHIAVERNRRKLMNEYLAVLRSLMPQSYSQRGDQASIIGGAINFVKELEHLLQSMESTHKIACDGRHNSDPISPRRPFSDFFTFPQYSTTRAVVAGEEAAAATDAAAAADVEVSMMESHASIKIQSRRRPKQLLRLVAGLQVLRLGVLHLNVTSSGDMVMYSVSVKVSRCKGLNTIYIYIYACITIVEKRLCYFTIINVA</sequence>
<dbReference type="SMART" id="SM00353">
    <property type="entry name" value="HLH"/>
    <property type="match status" value="1"/>
</dbReference>
<feature type="domain" description="BHLH" evidence="7">
    <location>
        <begin position="104"/>
        <end position="155"/>
    </location>
</feature>
<keyword evidence="3" id="KW-0238">DNA-binding</keyword>
<dbReference type="SUPFAM" id="SSF47459">
    <property type="entry name" value="HLH, helix-loop-helix DNA-binding domain"/>
    <property type="match status" value="1"/>
</dbReference>
<dbReference type="GO" id="GO:0000978">
    <property type="term" value="F:RNA polymerase II cis-regulatory region sequence-specific DNA binding"/>
    <property type="evidence" value="ECO:0007669"/>
    <property type="project" value="TreeGrafter"/>
</dbReference>
<dbReference type="EMBL" id="JAXIOK010000016">
    <property type="protein sequence ID" value="KAK4753151.1"/>
    <property type="molecule type" value="Genomic_DNA"/>
</dbReference>
<evidence type="ECO:0000256" key="1">
    <source>
        <dbReference type="ARBA" id="ARBA00004123"/>
    </source>
</evidence>
<dbReference type="PROSITE" id="PS50888">
    <property type="entry name" value="BHLH"/>
    <property type="match status" value="1"/>
</dbReference>
<evidence type="ECO:0000256" key="6">
    <source>
        <dbReference type="SAM" id="MobiDB-lite"/>
    </source>
</evidence>
<feature type="region of interest" description="Disordered" evidence="6">
    <location>
        <begin position="70"/>
        <end position="96"/>
    </location>
</feature>
<dbReference type="Pfam" id="PF00010">
    <property type="entry name" value="HLH"/>
    <property type="match status" value="1"/>
</dbReference>
<dbReference type="Proteomes" id="UP001345219">
    <property type="component" value="Chromosome 16"/>
</dbReference>
<comment type="caution">
    <text evidence="8">The sequence shown here is derived from an EMBL/GenBank/DDBJ whole genome shotgun (WGS) entry which is preliminary data.</text>
</comment>
<evidence type="ECO:0000259" key="7">
    <source>
        <dbReference type="PROSITE" id="PS50888"/>
    </source>
</evidence>
<reference evidence="8 9" key="1">
    <citation type="journal article" date="2023" name="Hortic Res">
        <title>Pangenome of water caltrop reveals structural variations and asymmetric subgenome divergence after allopolyploidization.</title>
        <authorList>
            <person name="Zhang X."/>
            <person name="Chen Y."/>
            <person name="Wang L."/>
            <person name="Yuan Y."/>
            <person name="Fang M."/>
            <person name="Shi L."/>
            <person name="Lu R."/>
            <person name="Comes H.P."/>
            <person name="Ma Y."/>
            <person name="Chen Y."/>
            <person name="Huang G."/>
            <person name="Zhou Y."/>
            <person name="Zheng Z."/>
            <person name="Qiu Y."/>
        </authorList>
    </citation>
    <scope>NUCLEOTIDE SEQUENCE [LARGE SCALE GENOMIC DNA]</scope>
    <source>
        <tissue evidence="8">Roots</tissue>
    </source>
</reference>
<evidence type="ECO:0000256" key="2">
    <source>
        <dbReference type="ARBA" id="ARBA00023015"/>
    </source>
</evidence>
<dbReference type="GO" id="GO:0046983">
    <property type="term" value="F:protein dimerization activity"/>
    <property type="evidence" value="ECO:0007669"/>
    <property type="project" value="InterPro"/>
</dbReference>
<name>A0AAN7PSN9_9MYRT</name>
<dbReference type="PANTHER" id="PTHR11969">
    <property type="entry name" value="MAX DIMERIZATION, MAD"/>
    <property type="match status" value="1"/>
</dbReference>
<evidence type="ECO:0000313" key="8">
    <source>
        <dbReference type="EMBL" id="KAK4753151.1"/>
    </source>
</evidence>
<dbReference type="InterPro" id="IPR054502">
    <property type="entry name" value="bHLH-TF_ACT-like_plant"/>
</dbReference>
<accession>A0AAN7PSN9</accession>
<evidence type="ECO:0000256" key="4">
    <source>
        <dbReference type="ARBA" id="ARBA00023163"/>
    </source>
</evidence>
<keyword evidence="2" id="KW-0805">Transcription regulation</keyword>
<comment type="subcellular location">
    <subcellularLocation>
        <location evidence="1">Nucleus</location>
    </subcellularLocation>
</comment>
<dbReference type="Pfam" id="PF22754">
    <property type="entry name" value="bHLH-TF_ACT-like_plant"/>
    <property type="match status" value="1"/>
</dbReference>
<dbReference type="GO" id="GO:0005634">
    <property type="term" value="C:nucleus"/>
    <property type="evidence" value="ECO:0007669"/>
    <property type="project" value="UniProtKB-SubCell"/>
</dbReference>
<dbReference type="PANTHER" id="PTHR11969:SF82">
    <property type="entry name" value="TRANSCRIPTION FACTOR BHLH96"/>
    <property type="match status" value="1"/>
</dbReference>
<dbReference type="AlphaFoldDB" id="A0AAN7PSN9"/>
<dbReference type="InterPro" id="IPR036638">
    <property type="entry name" value="HLH_DNA-bd_sf"/>
</dbReference>
<evidence type="ECO:0000256" key="5">
    <source>
        <dbReference type="ARBA" id="ARBA00023242"/>
    </source>
</evidence>
<organism evidence="8 9">
    <name type="scientific">Trapa incisa</name>
    <dbReference type="NCBI Taxonomy" id="236973"/>
    <lineage>
        <taxon>Eukaryota</taxon>
        <taxon>Viridiplantae</taxon>
        <taxon>Streptophyta</taxon>
        <taxon>Embryophyta</taxon>
        <taxon>Tracheophyta</taxon>
        <taxon>Spermatophyta</taxon>
        <taxon>Magnoliopsida</taxon>
        <taxon>eudicotyledons</taxon>
        <taxon>Gunneridae</taxon>
        <taxon>Pentapetalae</taxon>
        <taxon>rosids</taxon>
        <taxon>malvids</taxon>
        <taxon>Myrtales</taxon>
        <taxon>Lythraceae</taxon>
        <taxon>Trapa</taxon>
    </lineage>
</organism>
<feature type="compositionally biased region" description="Basic residues" evidence="6">
    <location>
        <begin position="86"/>
        <end position="95"/>
    </location>
</feature>
<dbReference type="Gene3D" id="4.10.280.10">
    <property type="entry name" value="Helix-loop-helix DNA-binding domain"/>
    <property type="match status" value="1"/>
</dbReference>
<keyword evidence="5" id="KW-0539">Nucleus</keyword>
<keyword evidence="4" id="KW-0804">Transcription</keyword>
<evidence type="ECO:0000256" key="3">
    <source>
        <dbReference type="ARBA" id="ARBA00023125"/>
    </source>
</evidence>
<proteinExistence type="predicted"/>
<dbReference type="GO" id="GO:0000981">
    <property type="term" value="F:DNA-binding transcription factor activity, RNA polymerase II-specific"/>
    <property type="evidence" value="ECO:0007669"/>
    <property type="project" value="TreeGrafter"/>
</dbReference>
<evidence type="ECO:0000313" key="9">
    <source>
        <dbReference type="Proteomes" id="UP001345219"/>
    </source>
</evidence>
<keyword evidence="9" id="KW-1185">Reference proteome</keyword>
<gene>
    <name evidence="8" type="ORF">SAY87_021949</name>
</gene>